<dbReference type="RefSeq" id="WP_286217885.1">
    <property type="nucleotide sequence ID" value="NZ_AP027729.1"/>
</dbReference>
<dbReference type="Proteomes" id="UP001321475">
    <property type="component" value="Chromosome"/>
</dbReference>
<evidence type="ECO:0000256" key="1">
    <source>
        <dbReference type="ARBA" id="ARBA00023002"/>
    </source>
</evidence>
<name>A0ABN6XFS2_9CELL</name>
<evidence type="ECO:0000256" key="2">
    <source>
        <dbReference type="ARBA" id="ARBA00023027"/>
    </source>
</evidence>
<keyword evidence="2" id="KW-0520">NAD</keyword>
<gene>
    <name evidence="4" type="ORF">GCM10025865_30210</name>
</gene>
<protein>
    <submittedName>
        <fullName evidence="4">2-hydroxyacid dehydrogenase</fullName>
    </submittedName>
</protein>
<dbReference type="Pfam" id="PF02826">
    <property type="entry name" value="2-Hacid_dh_C"/>
    <property type="match status" value="1"/>
</dbReference>
<dbReference type="Gene3D" id="3.40.50.720">
    <property type="entry name" value="NAD(P)-binding Rossmann-like Domain"/>
    <property type="match status" value="2"/>
</dbReference>
<evidence type="ECO:0000313" key="5">
    <source>
        <dbReference type="Proteomes" id="UP001321475"/>
    </source>
</evidence>
<organism evidence="4 5">
    <name type="scientific">Paraoerskovia sediminicola</name>
    <dbReference type="NCBI Taxonomy" id="1138587"/>
    <lineage>
        <taxon>Bacteria</taxon>
        <taxon>Bacillati</taxon>
        <taxon>Actinomycetota</taxon>
        <taxon>Actinomycetes</taxon>
        <taxon>Micrococcales</taxon>
        <taxon>Cellulomonadaceae</taxon>
        <taxon>Paraoerskovia</taxon>
    </lineage>
</organism>
<sequence length="321" mass="34369">MTRTPLRVALAAPLDADLAAQLVTLEPRIEIHDQHSTADALFGLPPEGPEKIAEVVSDNPRLRWVHGMASGTAAEVRRAGLTPAQIDRVRFTTSAGPHGQPLAEFALLCLLAGAKDLPRLQAQQRRREWAPPWTMTHLAQATVAVVGLGHIGRECARAVQGLGARVVGVNRTPRHVDGVEPVVPLESFADVVPDVDAIVLALPEADGTRHVLSRDVLSRMLPGTLVVNVGRGSSVDTAALVAALEDGTVGFAGLDVVDPEPLPRDHPLWSLDNVLISPHTAARRDDQTLSIVRMFAENATRLLDGRDLVNEVLRDELLGGT</sequence>
<dbReference type="PANTHER" id="PTHR43333">
    <property type="entry name" value="2-HACID_DH_C DOMAIN-CONTAINING PROTEIN"/>
    <property type="match status" value="1"/>
</dbReference>
<dbReference type="PANTHER" id="PTHR43333:SF1">
    <property type="entry name" value="D-ISOMER SPECIFIC 2-HYDROXYACID DEHYDROGENASE NAD-BINDING DOMAIN-CONTAINING PROTEIN"/>
    <property type="match status" value="1"/>
</dbReference>
<evidence type="ECO:0000313" key="4">
    <source>
        <dbReference type="EMBL" id="BDZ43722.1"/>
    </source>
</evidence>
<accession>A0ABN6XFS2</accession>
<keyword evidence="1" id="KW-0560">Oxidoreductase</keyword>
<evidence type="ECO:0000259" key="3">
    <source>
        <dbReference type="Pfam" id="PF02826"/>
    </source>
</evidence>
<dbReference type="CDD" id="cd05300">
    <property type="entry name" value="2-Hacid_dh_1"/>
    <property type="match status" value="1"/>
</dbReference>
<feature type="domain" description="D-isomer specific 2-hydroxyacid dehydrogenase NAD-binding" evidence="3">
    <location>
        <begin position="109"/>
        <end position="281"/>
    </location>
</feature>
<keyword evidence="5" id="KW-1185">Reference proteome</keyword>
<dbReference type="InterPro" id="IPR006140">
    <property type="entry name" value="D-isomer_DH_NAD-bd"/>
</dbReference>
<dbReference type="SUPFAM" id="SSF51735">
    <property type="entry name" value="NAD(P)-binding Rossmann-fold domains"/>
    <property type="match status" value="1"/>
</dbReference>
<proteinExistence type="predicted"/>
<reference evidence="5" key="1">
    <citation type="journal article" date="2019" name="Int. J. Syst. Evol. Microbiol.">
        <title>The Global Catalogue of Microorganisms (GCM) 10K type strain sequencing project: providing services to taxonomists for standard genome sequencing and annotation.</title>
        <authorList>
            <consortium name="The Broad Institute Genomics Platform"/>
            <consortium name="The Broad Institute Genome Sequencing Center for Infectious Disease"/>
            <person name="Wu L."/>
            <person name="Ma J."/>
        </authorList>
    </citation>
    <scope>NUCLEOTIDE SEQUENCE [LARGE SCALE GENOMIC DNA]</scope>
    <source>
        <strain evidence="5">NBRC 108565</strain>
    </source>
</reference>
<dbReference type="EMBL" id="AP027729">
    <property type="protein sequence ID" value="BDZ43722.1"/>
    <property type="molecule type" value="Genomic_DNA"/>
</dbReference>
<dbReference type="InterPro" id="IPR036291">
    <property type="entry name" value="NAD(P)-bd_dom_sf"/>
</dbReference>